<dbReference type="InterPro" id="IPR011768">
    <property type="entry name" value="Transl_elongation_fac_P"/>
</dbReference>
<dbReference type="CDD" id="cd05794">
    <property type="entry name" value="S1_EF-P_repeat_2"/>
    <property type="match status" value="1"/>
</dbReference>
<dbReference type="FunFam" id="2.40.50.140:FF:000004">
    <property type="entry name" value="Elongation factor P"/>
    <property type="match status" value="1"/>
</dbReference>
<dbReference type="SUPFAM" id="SSF50104">
    <property type="entry name" value="Translation proteins SH3-like domain"/>
    <property type="match status" value="1"/>
</dbReference>
<dbReference type="GO" id="GO:0003746">
    <property type="term" value="F:translation elongation factor activity"/>
    <property type="evidence" value="ECO:0007669"/>
    <property type="project" value="UniProtKB-UniRule"/>
</dbReference>
<comment type="pathway">
    <text evidence="2 8">Protein biosynthesis; polypeptide chain elongation.</text>
</comment>
<dbReference type="FunFam" id="2.30.30.30:FF:000003">
    <property type="entry name" value="Elongation factor P"/>
    <property type="match status" value="1"/>
</dbReference>
<evidence type="ECO:0000259" key="12">
    <source>
        <dbReference type="SMART" id="SM01185"/>
    </source>
</evidence>
<dbReference type="KEGG" id="hcr:X271_00462"/>
<dbReference type="InterPro" id="IPR008991">
    <property type="entry name" value="Translation_prot_SH3-like_sf"/>
</dbReference>
<gene>
    <name evidence="8 13" type="primary">efp</name>
    <name evidence="13" type="ORF">X271_00462</name>
</gene>
<dbReference type="InterPro" id="IPR014722">
    <property type="entry name" value="Rib_uL2_dom2"/>
</dbReference>
<evidence type="ECO:0000256" key="7">
    <source>
        <dbReference type="ARBA" id="ARBA00025469"/>
    </source>
</evidence>
<evidence type="ECO:0000256" key="3">
    <source>
        <dbReference type="ARBA" id="ARBA00009479"/>
    </source>
</evidence>
<dbReference type="Gene3D" id="2.30.30.30">
    <property type="match status" value="1"/>
</dbReference>
<dbReference type="GO" id="GO:0043043">
    <property type="term" value="P:peptide biosynthetic process"/>
    <property type="evidence" value="ECO:0007669"/>
    <property type="project" value="InterPro"/>
</dbReference>
<proteinExistence type="inferred from homology"/>
<dbReference type="PIRSF" id="PIRSF005901">
    <property type="entry name" value="EF-P"/>
    <property type="match status" value="1"/>
</dbReference>
<dbReference type="FunFam" id="2.40.50.140:FF:000009">
    <property type="entry name" value="Elongation factor P"/>
    <property type="match status" value="1"/>
</dbReference>
<dbReference type="Pfam" id="PF08207">
    <property type="entry name" value="EFP_N"/>
    <property type="match status" value="1"/>
</dbReference>
<keyword evidence="4 8" id="KW-0963">Cytoplasm</keyword>
<name>W8GK04_9MOLU</name>
<dbReference type="NCBIfam" id="NF001810">
    <property type="entry name" value="PRK00529.1"/>
    <property type="match status" value="1"/>
</dbReference>
<evidence type="ECO:0000256" key="1">
    <source>
        <dbReference type="ARBA" id="ARBA00004496"/>
    </source>
</evidence>
<evidence type="ECO:0000256" key="4">
    <source>
        <dbReference type="ARBA" id="ARBA00022490"/>
    </source>
</evidence>
<evidence type="ECO:0000256" key="5">
    <source>
        <dbReference type="ARBA" id="ARBA00022768"/>
    </source>
</evidence>
<evidence type="ECO:0000313" key="14">
    <source>
        <dbReference type="Proteomes" id="UP000019450"/>
    </source>
</evidence>
<dbReference type="NCBIfam" id="TIGR00038">
    <property type="entry name" value="efp"/>
    <property type="match status" value="1"/>
</dbReference>
<feature type="domain" description="Translation elongation factor P/YeiP central" evidence="12">
    <location>
        <begin position="70"/>
        <end position="124"/>
    </location>
</feature>
<dbReference type="RefSeq" id="WP_038462276.1">
    <property type="nucleotide sequence ID" value="NZ_CP006932.1"/>
</dbReference>
<dbReference type="OrthoDB" id="9801844at2"/>
<evidence type="ECO:0000256" key="9">
    <source>
        <dbReference type="NCBIfam" id="TIGR00038"/>
    </source>
</evidence>
<evidence type="ECO:0000256" key="2">
    <source>
        <dbReference type="ARBA" id="ARBA00004815"/>
    </source>
</evidence>
<dbReference type="EMBL" id="CP006932">
    <property type="protein sequence ID" value="AHK22567.1"/>
    <property type="molecule type" value="Genomic_DNA"/>
</dbReference>
<evidence type="ECO:0000259" key="11">
    <source>
        <dbReference type="SMART" id="SM00841"/>
    </source>
</evidence>
<comment type="function">
    <text evidence="7 8">Involved in peptide bond synthesis. Stimulates efficient translation and peptide-bond synthesis on native or reconstituted 70S ribosomes in vitro. Probably functions indirectly by altering the affinity of the ribosome for aminoacyl-tRNA, thus increasing their reactivity as acceptors for peptidyl transferase.</text>
</comment>
<evidence type="ECO:0000256" key="10">
    <source>
        <dbReference type="RuleBase" id="RU004389"/>
    </source>
</evidence>
<dbReference type="InterPro" id="IPR013185">
    <property type="entry name" value="Transl_elong_KOW-like"/>
</dbReference>
<protein>
    <recommendedName>
        <fullName evidence="8 9">Elongation factor P</fullName>
        <shortName evidence="8">EF-P</shortName>
    </recommendedName>
</protein>
<dbReference type="HOGENOM" id="CLU_074944_2_1_14"/>
<dbReference type="AlphaFoldDB" id="W8GK04"/>
<dbReference type="InterPro" id="IPR015365">
    <property type="entry name" value="Elong-fact-P_C"/>
</dbReference>
<dbReference type="HAMAP" id="MF_00141">
    <property type="entry name" value="EF_P"/>
    <property type="match status" value="1"/>
</dbReference>
<dbReference type="STRING" id="1427984.X271_00462"/>
<reference evidence="13 14" key="1">
    <citation type="journal article" date="2014" name="Genome Biol. Evol.">
        <title>Phylogenomics of "Candidatus Hepatoplasma crinochetorum," a Lineage of Mollicutes Associated with Noninsect Arthropods.</title>
        <authorList>
            <person name="Leclercq S."/>
            <person name="Dittmer J."/>
            <person name="Bouchon D."/>
            <person name="Cordaux R."/>
        </authorList>
    </citation>
    <scope>NUCLEOTIDE SEQUENCE [LARGE SCALE GENOMIC DNA]</scope>
    <source>
        <strain evidence="13 14">Av</strain>
    </source>
</reference>
<organism evidence="13 14">
    <name type="scientific">Candidatus Hepatoplasma crinochetorum Av</name>
    <dbReference type="NCBI Taxonomy" id="1427984"/>
    <lineage>
        <taxon>Bacteria</taxon>
        <taxon>Bacillati</taxon>
        <taxon>Mycoplasmatota</taxon>
        <taxon>Mollicutes</taxon>
        <taxon>Candidatus Hepatoplasmataceae</taxon>
        <taxon>Candidatus Hepatoplasma</taxon>
    </lineage>
</organism>
<dbReference type="Gene3D" id="2.40.50.140">
    <property type="entry name" value="Nucleic acid-binding proteins"/>
    <property type="match status" value="2"/>
</dbReference>
<dbReference type="SMART" id="SM01185">
    <property type="entry name" value="EFP"/>
    <property type="match status" value="1"/>
</dbReference>
<dbReference type="SMART" id="SM00841">
    <property type="entry name" value="Elong-fact-P_C"/>
    <property type="match status" value="1"/>
</dbReference>
<comment type="subcellular location">
    <subcellularLocation>
        <location evidence="1 8">Cytoplasm</location>
    </subcellularLocation>
</comment>
<keyword evidence="14" id="KW-1185">Reference proteome</keyword>
<evidence type="ECO:0000313" key="13">
    <source>
        <dbReference type="EMBL" id="AHK22567.1"/>
    </source>
</evidence>
<dbReference type="InterPro" id="IPR012340">
    <property type="entry name" value="NA-bd_OB-fold"/>
</dbReference>
<dbReference type="Pfam" id="PF01132">
    <property type="entry name" value="EFP"/>
    <property type="match status" value="1"/>
</dbReference>
<dbReference type="Proteomes" id="UP000019450">
    <property type="component" value="Chromosome"/>
</dbReference>
<evidence type="ECO:0000256" key="8">
    <source>
        <dbReference type="HAMAP-Rule" id="MF_00141"/>
    </source>
</evidence>
<dbReference type="PANTHER" id="PTHR30053">
    <property type="entry name" value="ELONGATION FACTOR P"/>
    <property type="match status" value="1"/>
</dbReference>
<dbReference type="GO" id="GO:0005829">
    <property type="term" value="C:cytosol"/>
    <property type="evidence" value="ECO:0007669"/>
    <property type="project" value="UniProtKB-ARBA"/>
</dbReference>
<accession>W8GK04</accession>
<sequence length="189" mass="21635">MAEQINVNDFKQGITFLRNNQVYQVIEANHAKSGRGQAHVKVKAKNLFTNSLQNITFVGGEKVEKAYILKKSMQFLYFEGNKAFFMDNKNFDQIEINDQKIEKNRDFLGIETTLNLLFFEDHLIDIEIPKNIILEVIETTDAIKGDTVTNATKKAKLETGLEIDVPQFINISDKVLINTETKKYISKLS</sequence>
<dbReference type="InterPro" id="IPR001059">
    <property type="entry name" value="Transl_elong_P/YeiP_cen"/>
</dbReference>
<dbReference type="UniPathway" id="UPA00345"/>
<feature type="domain" description="Elongation factor P C-terminal" evidence="11">
    <location>
        <begin position="132"/>
        <end position="187"/>
    </location>
</feature>
<dbReference type="Pfam" id="PF09285">
    <property type="entry name" value="Elong-fact-P_C"/>
    <property type="match status" value="1"/>
</dbReference>
<keyword evidence="5 8" id="KW-0251">Elongation factor</keyword>
<dbReference type="PANTHER" id="PTHR30053:SF12">
    <property type="entry name" value="ELONGATION FACTOR P (EF-P) FAMILY PROTEIN"/>
    <property type="match status" value="1"/>
</dbReference>
<dbReference type="eggNOG" id="COG0231">
    <property type="taxonomic scope" value="Bacteria"/>
</dbReference>
<comment type="similarity">
    <text evidence="3 8 10">Belongs to the elongation factor P family.</text>
</comment>
<dbReference type="InterPro" id="IPR020599">
    <property type="entry name" value="Transl_elong_fac_P/YeiP"/>
</dbReference>
<dbReference type="SUPFAM" id="SSF50249">
    <property type="entry name" value="Nucleic acid-binding proteins"/>
    <property type="match status" value="2"/>
</dbReference>
<evidence type="ECO:0000256" key="6">
    <source>
        <dbReference type="ARBA" id="ARBA00022917"/>
    </source>
</evidence>
<keyword evidence="6 8" id="KW-0648">Protein biosynthesis</keyword>